<comment type="similarity">
    <text evidence="6">Belongs to the HDDC2 family.</text>
</comment>
<keyword evidence="14" id="KW-1185">Reference proteome</keyword>
<comment type="catalytic activity">
    <reaction evidence="1">
        <text>a 2'-deoxyribonucleoside 5'-phosphate + H2O = a 2'-deoxyribonucleoside + phosphate</text>
        <dbReference type="Rhea" id="RHEA:36167"/>
        <dbReference type="ChEBI" id="CHEBI:15377"/>
        <dbReference type="ChEBI" id="CHEBI:18274"/>
        <dbReference type="ChEBI" id="CHEBI:43474"/>
        <dbReference type="ChEBI" id="CHEBI:65317"/>
        <dbReference type="EC" id="3.1.3.89"/>
    </reaction>
</comment>
<comment type="cofactor">
    <cofactor evidence="3">
        <name>Co(2+)</name>
        <dbReference type="ChEBI" id="CHEBI:48828"/>
    </cofactor>
</comment>
<evidence type="ECO:0000256" key="7">
    <source>
        <dbReference type="ARBA" id="ARBA00011738"/>
    </source>
</evidence>
<evidence type="ECO:0000256" key="10">
    <source>
        <dbReference type="ARBA" id="ARBA00022801"/>
    </source>
</evidence>
<dbReference type="GO" id="GO:0009159">
    <property type="term" value="P:deoxyribonucleoside monophosphate catabolic process"/>
    <property type="evidence" value="ECO:0007669"/>
    <property type="project" value="UniProtKB-ARBA"/>
</dbReference>
<evidence type="ECO:0000256" key="6">
    <source>
        <dbReference type="ARBA" id="ARBA00009999"/>
    </source>
</evidence>
<accession>A0A4P9Y5R2</accession>
<dbReference type="Gene3D" id="1.10.3210.10">
    <property type="entry name" value="Hypothetical protein af1432"/>
    <property type="match status" value="1"/>
</dbReference>
<dbReference type="GO" id="GO:0002953">
    <property type="term" value="F:5'-deoxynucleotidase activity"/>
    <property type="evidence" value="ECO:0007669"/>
    <property type="project" value="UniProtKB-EC"/>
</dbReference>
<dbReference type="GO" id="GO:0046872">
    <property type="term" value="F:metal ion binding"/>
    <property type="evidence" value="ECO:0007669"/>
    <property type="project" value="UniProtKB-KW"/>
</dbReference>
<dbReference type="PANTHER" id="PTHR11845">
    <property type="entry name" value="5'-DEOXYNUCLEOTIDASE HDDC2"/>
    <property type="match status" value="1"/>
</dbReference>
<dbReference type="SUPFAM" id="SSF109604">
    <property type="entry name" value="HD-domain/PDEase-like"/>
    <property type="match status" value="1"/>
</dbReference>
<proteinExistence type="inferred from homology"/>
<dbReference type="Proteomes" id="UP000267251">
    <property type="component" value="Unassembled WGS sequence"/>
</dbReference>
<sequence>MFSKNSTPLSPTNVLSFLHLVENLKRTKRTGWVEHGIKGPESISDHMYRMSIMAMLVDDPALDRTRCIKMALVHDLAEAIVGDITPHAKVTKEEKYQMEKNAMTKICQSLGNDHSFVQEINLLWQEYEEATTPEALLVKDLDKFEMIVQALEYEKSDKTKLESFFQSTQGRFQHPQIRAWAEALYEERKAHHHSCS</sequence>
<reference evidence="14" key="1">
    <citation type="journal article" date="2018" name="Nat. Microbiol.">
        <title>Leveraging single-cell genomics to expand the fungal tree of life.</title>
        <authorList>
            <person name="Ahrendt S.R."/>
            <person name="Quandt C.A."/>
            <person name="Ciobanu D."/>
            <person name="Clum A."/>
            <person name="Salamov A."/>
            <person name="Andreopoulos B."/>
            <person name="Cheng J.F."/>
            <person name="Woyke T."/>
            <person name="Pelin A."/>
            <person name="Henrissat B."/>
            <person name="Reynolds N.K."/>
            <person name="Benny G.L."/>
            <person name="Smith M.E."/>
            <person name="James T.Y."/>
            <person name="Grigoriev I.V."/>
        </authorList>
    </citation>
    <scope>NUCLEOTIDE SEQUENCE [LARGE SCALE GENOMIC DNA]</scope>
</reference>
<keyword evidence="11" id="KW-0460">Magnesium</keyword>
<evidence type="ECO:0000259" key="12">
    <source>
        <dbReference type="PROSITE" id="PS51831"/>
    </source>
</evidence>
<dbReference type="PROSITE" id="PS51831">
    <property type="entry name" value="HD"/>
    <property type="match status" value="1"/>
</dbReference>
<gene>
    <name evidence="13" type="ORF">BJ684DRAFT_9146</name>
</gene>
<comment type="cofactor">
    <cofactor evidence="2">
        <name>Mn(2+)</name>
        <dbReference type="ChEBI" id="CHEBI:29035"/>
    </cofactor>
</comment>
<evidence type="ECO:0000256" key="8">
    <source>
        <dbReference type="ARBA" id="ARBA00012964"/>
    </source>
</evidence>
<organism evidence="13 14">
    <name type="scientific">Piptocephalis cylindrospora</name>
    <dbReference type="NCBI Taxonomy" id="1907219"/>
    <lineage>
        <taxon>Eukaryota</taxon>
        <taxon>Fungi</taxon>
        <taxon>Fungi incertae sedis</taxon>
        <taxon>Zoopagomycota</taxon>
        <taxon>Zoopagomycotina</taxon>
        <taxon>Zoopagomycetes</taxon>
        <taxon>Zoopagales</taxon>
        <taxon>Piptocephalidaceae</taxon>
        <taxon>Piptocephalis</taxon>
    </lineage>
</organism>
<keyword evidence="10" id="KW-0378">Hydrolase</keyword>
<dbReference type="GO" id="GO:0005737">
    <property type="term" value="C:cytoplasm"/>
    <property type="evidence" value="ECO:0007669"/>
    <property type="project" value="TreeGrafter"/>
</dbReference>
<evidence type="ECO:0000313" key="13">
    <source>
        <dbReference type="EMBL" id="RKP14072.1"/>
    </source>
</evidence>
<dbReference type="InterPro" id="IPR039356">
    <property type="entry name" value="YfbR/HDDC2"/>
</dbReference>
<evidence type="ECO:0000256" key="11">
    <source>
        <dbReference type="ARBA" id="ARBA00022842"/>
    </source>
</evidence>
<comment type="subunit">
    <text evidence="7">Homodimer.</text>
</comment>
<comment type="function">
    <text evidence="5">Catalyzes the dephosphorylation of the nucleoside 5'-monophosphates deoxyadenosine monophosphate (dAMP), deoxycytidine monophosphate (dCMP), deoxyguanosine monophosphate (dGMP) and deoxythymidine monophosphate (dTMP).</text>
</comment>
<keyword evidence="9" id="KW-0479">Metal-binding</keyword>
<comment type="cofactor">
    <cofactor evidence="4">
        <name>Mg(2+)</name>
        <dbReference type="ChEBI" id="CHEBI:18420"/>
    </cofactor>
</comment>
<protein>
    <recommendedName>
        <fullName evidence="8">5'-deoxynucleotidase</fullName>
        <ecNumber evidence="8">3.1.3.89</ecNumber>
    </recommendedName>
</protein>
<dbReference type="InterPro" id="IPR003607">
    <property type="entry name" value="HD/PDEase_dom"/>
</dbReference>
<evidence type="ECO:0000256" key="5">
    <source>
        <dbReference type="ARBA" id="ARBA00004074"/>
    </source>
</evidence>
<dbReference type="Pfam" id="PF13023">
    <property type="entry name" value="HD_3"/>
    <property type="match status" value="1"/>
</dbReference>
<dbReference type="EMBL" id="KZ987891">
    <property type="protein sequence ID" value="RKP14072.1"/>
    <property type="molecule type" value="Genomic_DNA"/>
</dbReference>
<evidence type="ECO:0000313" key="14">
    <source>
        <dbReference type="Proteomes" id="UP000267251"/>
    </source>
</evidence>
<dbReference type="FunFam" id="1.10.3210.10:FF:000011">
    <property type="entry name" value="HD domain-containing protein 2"/>
    <property type="match status" value="1"/>
</dbReference>
<feature type="domain" description="HD" evidence="12">
    <location>
        <begin position="43"/>
        <end position="147"/>
    </location>
</feature>
<dbReference type="EC" id="3.1.3.89" evidence="8"/>
<evidence type="ECO:0000256" key="1">
    <source>
        <dbReference type="ARBA" id="ARBA00001638"/>
    </source>
</evidence>
<dbReference type="AlphaFoldDB" id="A0A4P9Y5R2"/>
<evidence type="ECO:0000256" key="2">
    <source>
        <dbReference type="ARBA" id="ARBA00001936"/>
    </source>
</evidence>
<evidence type="ECO:0000256" key="9">
    <source>
        <dbReference type="ARBA" id="ARBA00022723"/>
    </source>
</evidence>
<evidence type="ECO:0000256" key="4">
    <source>
        <dbReference type="ARBA" id="ARBA00001946"/>
    </source>
</evidence>
<dbReference type="InterPro" id="IPR006674">
    <property type="entry name" value="HD_domain"/>
</dbReference>
<name>A0A4P9Y5R2_9FUNG</name>
<evidence type="ECO:0000256" key="3">
    <source>
        <dbReference type="ARBA" id="ARBA00001941"/>
    </source>
</evidence>
<dbReference type="SMART" id="SM00471">
    <property type="entry name" value="HDc"/>
    <property type="match status" value="1"/>
</dbReference>
<dbReference type="OrthoDB" id="10254258at2759"/>
<dbReference type="PANTHER" id="PTHR11845:SF13">
    <property type="entry name" value="5'-DEOXYNUCLEOTIDASE HDDC2"/>
    <property type="match status" value="1"/>
</dbReference>